<dbReference type="InterPro" id="IPR005184">
    <property type="entry name" value="DUF306_Meta_HslJ"/>
</dbReference>
<evidence type="ECO:0000259" key="2">
    <source>
        <dbReference type="Pfam" id="PF03724"/>
    </source>
</evidence>
<gene>
    <name evidence="3" type="ORF">ELQ93_12270</name>
</gene>
<evidence type="ECO:0000256" key="1">
    <source>
        <dbReference type="SAM" id="SignalP"/>
    </source>
</evidence>
<dbReference type="EMBL" id="RZGY01000001">
    <property type="protein sequence ID" value="RUQ87638.1"/>
    <property type="molecule type" value="Genomic_DNA"/>
</dbReference>
<feature type="signal peptide" evidence="1">
    <location>
        <begin position="1"/>
        <end position="30"/>
    </location>
</feature>
<reference evidence="3 4" key="1">
    <citation type="submission" date="2018-12" db="EMBL/GenBank/DDBJ databases">
        <authorList>
            <person name="hu s."/>
            <person name="Xu Y."/>
            <person name="Xu B."/>
            <person name="Li F."/>
        </authorList>
    </citation>
    <scope>NUCLEOTIDE SEQUENCE [LARGE SCALE GENOMIC DNA]</scope>
    <source>
        <strain evidence="3 4">KSW2-17</strain>
    </source>
</reference>
<protein>
    <submittedName>
        <fullName evidence="3">META domain-containing protein</fullName>
    </submittedName>
</protein>
<dbReference type="InterPro" id="IPR038670">
    <property type="entry name" value="HslJ-like_sf"/>
</dbReference>
<dbReference type="RefSeq" id="WP_106562880.1">
    <property type="nucleotide sequence ID" value="NZ_PYAU01000001.1"/>
</dbReference>
<evidence type="ECO:0000313" key="3">
    <source>
        <dbReference type="EMBL" id="RUQ87638.1"/>
    </source>
</evidence>
<evidence type="ECO:0000313" key="4">
    <source>
        <dbReference type="Proteomes" id="UP000268291"/>
    </source>
</evidence>
<name>A0ABY0CDC3_9MICO</name>
<dbReference type="Gene3D" id="2.40.128.270">
    <property type="match status" value="1"/>
</dbReference>
<comment type="caution">
    <text evidence="3">The sequence shown here is derived from an EMBL/GenBank/DDBJ whole genome shotgun (WGS) entry which is preliminary data.</text>
</comment>
<accession>A0ABY0CDC3</accession>
<keyword evidence="4" id="KW-1185">Reference proteome</keyword>
<organism evidence="3 4">
    <name type="scientific">Labedella gwakjiensis</name>
    <dbReference type="NCBI Taxonomy" id="390269"/>
    <lineage>
        <taxon>Bacteria</taxon>
        <taxon>Bacillati</taxon>
        <taxon>Actinomycetota</taxon>
        <taxon>Actinomycetes</taxon>
        <taxon>Micrococcales</taxon>
        <taxon>Microbacteriaceae</taxon>
        <taxon>Labedella</taxon>
    </lineage>
</organism>
<feature type="chain" id="PRO_5045069885" evidence="1">
    <location>
        <begin position="31"/>
        <end position="139"/>
    </location>
</feature>
<feature type="domain" description="DUF306" evidence="2">
    <location>
        <begin position="57"/>
        <end position="131"/>
    </location>
</feature>
<proteinExistence type="predicted"/>
<dbReference type="Pfam" id="PF03724">
    <property type="entry name" value="META"/>
    <property type="match status" value="1"/>
</dbReference>
<keyword evidence="1" id="KW-0732">Signal</keyword>
<dbReference type="Proteomes" id="UP000268291">
    <property type="component" value="Unassembled WGS sequence"/>
</dbReference>
<sequence>MNGPAASTFRRNGRLITGLMIGVASVSLFAACSSGAGAGSAPDPETAIVGTWGSSGKGQPNLVFDDGKVTGTDGCNGISSTYTVADGAITVARFMSTQMACTGVDTWLRGIHSVEIDGDALVVRNSAGDQIGTLDRNDG</sequence>